<feature type="compositionally biased region" description="Low complexity" evidence="2">
    <location>
        <begin position="66"/>
        <end position="82"/>
    </location>
</feature>
<proteinExistence type="inferred from homology"/>
<dbReference type="Pfam" id="PF13879">
    <property type="entry name" value="Hmw_CFAP97"/>
    <property type="match status" value="1"/>
</dbReference>
<accession>A0A7I8W1S6</accession>
<dbReference type="PANTHER" id="PTHR23035">
    <property type="entry name" value="CILIA- AND FLAGELLA-ASSOCIATED PROTEIN 97-RELATED"/>
    <property type="match status" value="1"/>
</dbReference>
<reference evidence="3 4" key="1">
    <citation type="submission" date="2020-08" db="EMBL/GenBank/DDBJ databases">
        <authorList>
            <person name="Hejnol A."/>
        </authorList>
    </citation>
    <scope>NUCLEOTIDE SEQUENCE [LARGE SCALE GENOMIC DNA]</scope>
</reference>
<feature type="compositionally biased region" description="Polar residues" evidence="2">
    <location>
        <begin position="31"/>
        <end position="42"/>
    </location>
</feature>
<protein>
    <submittedName>
        <fullName evidence="3">DgyrCDS10108</fullName>
    </submittedName>
</protein>
<evidence type="ECO:0000313" key="3">
    <source>
        <dbReference type="EMBL" id="CAD5121611.1"/>
    </source>
</evidence>
<dbReference type="AlphaFoldDB" id="A0A7I8W1S6"/>
<dbReference type="OrthoDB" id="515313at2759"/>
<comment type="similarity">
    <text evidence="1">Belongs to the CFAP97 family.</text>
</comment>
<feature type="region of interest" description="Disordered" evidence="2">
    <location>
        <begin position="209"/>
        <end position="241"/>
    </location>
</feature>
<dbReference type="EMBL" id="CAJFCJ010000014">
    <property type="protein sequence ID" value="CAD5121611.1"/>
    <property type="molecule type" value="Genomic_DNA"/>
</dbReference>
<keyword evidence="4" id="KW-1185">Reference proteome</keyword>
<comment type="caution">
    <text evidence="3">The sequence shown here is derived from an EMBL/GenBank/DDBJ whole genome shotgun (WGS) entry which is preliminary data.</text>
</comment>
<feature type="compositionally biased region" description="Basic and acidic residues" evidence="2">
    <location>
        <begin position="43"/>
        <end position="60"/>
    </location>
</feature>
<feature type="region of interest" description="Disordered" evidence="2">
    <location>
        <begin position="316"/>
        <end position="360"/>
    </location>
</feature>
<dbReference type="InterPro" id="IPR029488">
    <property type="entry name" value="Hmw/CFAP97"/>
</dbReference>
<name>A0A7I8W1S6_9ANNE</name>
<feature type="compositionally biased region" description="Basic and acidic residues" evidence="2">
    <location>
        <begin position="83"/>
        <end position="93"/>
    </location>
</feature>
<evidence type="ECO:0000256" key="1">
    <source>
        <dbReference type="ARBA" id="ARBA00008315"/>
    </source>
</evidence>
<sequence length="360" mass="40920">MAAKTSKSKTFTTNVDLHADVDHDFFDDEPTTSAPSHMTVTVSKKEQRNDSGEDDRPYSRRERRYSSSSHSSYSSDYTNSDSDTSKEREELKSRTPGRPPSGRRNSDSHSSRRKKDCSSPDLTDVSPAPSPKPQKKPRPKSAVTFKEPTETDTDSTDMRILTQAIFEMDRKNSGGKKFVVPDKNYSFNNIRLDEINSENERLLRKLMEQNKRPKSATKAQSKKQKAVMRMTPSAVNRKKEQERIEQENWALLKRLERAKATRGLQRDALMKNYHSKTLCGVPIAAAHTSVRRPQLRAGSESTEYLYLREDHPVAESNVEVQRYKNSARSRPSSAKTTSRPSSAKPRPGSAKSRPPWQEGW</sequence>
<organism evidence="3 4">
    <name type="scientific">Dimorphilus gyrociliatus</name>
    <dbReference type="NCBI Taxonomy" id="2664684"/>
    <lineage>
        <taxon>Eukaryota</taxon>
        <taxon>Metazoa</taxon>
        <taxon>Spiralia</taxon>
        <taxon>Lophotrochozoa</taxon>
        <taxon>Annelida</taxon>
        <taxon>Polychaeta</taxon>
        <taxon>Polychaeta incertae sedis</taxon>
        <taxon>Dinophilidae</taxon>
        <taxon>Dimorphilus</taxon>
    </lineage>
</organism>
<dbReference type="GO" id="GO:0007283">
    <property type="term" value="P:spermatogenesis"/>
    <property type="evidence" value="ECO:0007669"/>
    <property type="project" value="TreeGrafter"/>
</dbReference>
<feature type="compositionally biased region" description="Low complexity" evidence="2">
    <location>
        <begin position="94"/>
        <end position="103"/>
    </location>
</feature>
<feature type="compositionally biased region" description="Low complexity" evidence="2">
    <location>
        <begin position="1"/>
        <end position="13"/>
    </location>
</feature>
<dbReference type="InterPro" id="IPR038791">
    <property type="entry name" value="Cfap97/Hemingway"/>
</dbReference>
<dbReference type="Proteomes" id="UP000549394">
    <property type="component" value="Unassembled WGS sequence"/>
</dbReference>
<evidence type="ECO:0000256" key="2">
    <source>
        <dbReference type="SAM" id="MobiDB-lite"/>
    </source>
</evidence>
<gene>
    <name evidence="3" type="ORF">DGYR_LOCUS9541</name>
</gene>
<evidence type="ECO:0000313" key="4">
    <source>
        <dbReference type="Proteomes" id="UP000549394"/>
    </source>
</evidence>
<dbReference type="PANTHER" id="PTHR23035:SF1">
    <property type="entry name" value="CILIA- AND FLAGELLA-ASSOCIATED PROTEIN 97"/>
    <property type="match status" value="1"/>
</dbReference>
<feature type="compositionally biased region" description="Polar residues" evidence="2">
    <location>
        <begin position="323"/>
        <end position="341"/>
    </location>
</feature>
<feature type="region of interest" description="Disordered" evidence="2">
    <location>
        <begin position="1"/>
        <end position="158"/>
    </location>
</feature>
<feature type="compositionally biased region" description="Basic residues" evidence="2">
    <location>
        <begin position="212"/>
        <end position="226"/>
    </location>
</feature>